<accession>A0AAP0G699</accession>
<reference evidence="2 3" key="1">
    <citation type="journal article" date="2022" name="Nat. Plants">
        <title>Genomes of leafy and leafless Platanthera orchids illuminate the evolution of mycoheterotrophy.</title>
        <authorList>
            <person name="Li M.H."/>
            <person name="Liu K.W."/>
            <person name="Li Z."/>
            <person name="Lu H.C."/>
            <person name="Ye Q.L."/>
            <person name="Zhang D."/>
            <person name="Wang J.Y."/>
            <person name="Li Y.F."/>
            <person name="Zhong Z.M."/>
            <person name="Liu X."/>
            <person name="Yu X."/>
            <person name="Liu D.K."/>
            <person name="Tu X.D."/>
            <person name="Liu B."/>
            <person name="Hao Y."/>
            <person name="Liao X.Y."/>
            <person name="Jiang Y.T."/>
            <person name="Sun W.H."/>
            <person name="Chen J."/>
            <person name="Chen Y.Q."/>
            <person name="Ai Y."/>
            <person name="Zhai J.W."/>
            <person name="Wu S.S."/>
            <person name="Zhou Z."/>
            <person name="Hsiao Y.Y."/>
            <person name="Wu W.L."/>
            <person name="Chen Y.Y."/>
            <person name="Lin Y.F."/>
            <person name="Hsu J.L."/>
            <person name="Li C.Y."/>
            <person name="Wang Z.W."/>
            <person name="Zhao X."/>
            <person name="Zhong W.Y."/>
            <person name="Ma X.K."/>
            <person name="Ma L."/>
            <person name="Huang J."/>
            <person name="Chen G.Z."/>
            <person name="Huang M.Z."/>
            <person name="Huang L."/>
            <person name="Peng D.H."/>
            <person name="Luo Y.B."/>
            <person name="Zou S.Q."/>
            <person name="Chen S.P."/>
            <person name="Lan S."/>
            <person name="Tsai W.C."/>
            <person name="Van de Peer Y."/>
            <person name="Liu Z.J."/>
        </authorList>
    </citation>
    <scope>NUCLEOTIDE SEQUENCE [LARGE SCALE GENOMIC DNA]</scope>
    <source>
        <strain evidence="2">Lor287</strain>
    </source>
</reference>
<keyword evidence="3" id="KW-1185">Reference proteome</keyword>
<feature type="domain" description="YABBY N-terminal" evidence="1">
    <location>
        <begin position="49"/>
        <end position="66"/>
    </location>
</feature>
<dbReference type="InterPro" id="IPR056776">
    <property type="entry name" value="YABBY_N"/>
</dbReference>
<protein>
    <recommendedName>
        <fullName evidence="1">YABBY N-terminal domain-containing protein</fullName>
    </recommendedName>
</protein>
<proteinExistence type="predicted"/>
<comment type="caution">
    <text evidence="2">The sequence shown here is derived from an EMBL/GenBank/DDBJ whole genome shotgun (WGS) entry which is preliminary data.</text>
</comment>
<gene>
    <name evidence="2" type="ORF">KSP39_PZI010101</name>
</gene>
<dbReference type="Pfam" id="PF24868">
    <property type="entry name" value="YABBY_N"/>
    <property type="match status" value="1"/>
</dbReference>
<evidence type="ECO:0000259" key="1">
    <source>
        <dbReference type="Pfam" id="PF24868"/>
    </source>
</evidence>
<organism evidence="2 3">
    <name type="scientific">Platanthera zijinensis</name>
    <dbReference type="NCBI Taxonomy" id="2320716"/>
    <lineage>
        <taxon>Eukaryota</taxon>
        <taxon>Viridiplantae</taxon>
        <taxon>Streptophyta</taxon>
        <taxon>Embryophyta</taxon>
        <taxon>Tracheophyta</taxon>
        <taxon>Spermatophyta</taxon>
        <taxon>Magnoliopsida</taxon>
        <taxon>Liliopsida</taxon>
        <taxon>Asparagales</taxon>
        <taxon>Orchidaceae</taxon>
        <taxon>Orchidoideae</taxon>
        <taxon>Orchideae</taxon>
        <taxon>Orchidinae</taxon>
        <taxon>Platanthera</taxon>
    </lineage>
</organism>
<sequence>MGYAGSNGRLSAEKIKVKNYAKKVSPRPFILKFEDFSQMSAAAAAAAVVPDHVCYVHCNFCNTILVNCEVQRKSTQLGFQNNRLLGTHGRIPCALRALTRWTRSTTVPGTVIS</sequence>
<evidence type="ECO:0000313" key="3">
    <source>
        <dbReference type="Proteomes" id="UP001418222"/>
    </source>
</evidence>
<dbReference type="AlphaFoldDB" id="A0AAP0G699"/>
<name>A0AAP0G699_9ASPA</name>
<dbReference type="Proteomes" id="UP001418222">
    <property type="component" value="Unassembled WGS sequence"/>
</dbReference>
<evidence type="ECO:0000313" key="2">
    <source>
        <dbReference type="EMBL" id="KAK8940573.1"/>
    </source>
</evidence>
<dbReference type="EMBL" id="JBBWWQ010000008">
    <property type="protein sequence ID" value="KAK8940573.1"/>
    <property type="molecule type" value="Genomic_DNA"/>
</dbReference>